<name>A0A835RBJ2_VANPL</name>
<keyword evidence="2" id="KW-0472">Membrane</keyword>
<comment type="caution">
    <text evidence="3">The sequence shown here is derived from an EMBL/GenBank/DDBJ whole genome shotgun (WGS) entry which is preliminary data.</text>
</comment>
<evidence type="ECO:0000313" key="4">
    <source>
        <dbReference type="Proteomes" id="UP000636800"/>
    </source>
</evidence>
<dbReference type="AlphaFoldDB" id="A0A835RBJ2"/>
<sequence length="465" mass="51744">MDRAEVIEGEDNGMRKWPGLMVEWGWVDAGASFLRHGWWLGKWITIVGAVIASALVVIPPLLILSTLGLMLSFPFGVFFVGYACANKITKSMLRMPSSKIENDDDLLLGAEQSTDIGVIDPIDKMTWDEEKLERRENLGMRSEGCSFTMKPEVEELEIKMLESGDKSENQKCVMDLGFQEQNNEIELPAKTTGDKEAMVKVIKFRNYSTAEAEESRKRSRKITEELVREGTEPGEEVEQSVPIFSAGNGASPDKRSYAVVVMTSREEDKIENEPLNLSSEHLSIVELRGKVMANDEVEDLQSKQVINEENEEGGEDRKGLSIVDAGVVKEEGLPEEHRQEIEPSSLNAEHEYFMPEIEDAENLEKGGSLEHQGFVRQGAAAIAANVADVRASDVEESDEKKLWDQVLALRTIVGCKTKLCSSIGEELRALYLFTGVEPPVALKEGVDIAEMAERIQFLKSIVGMK</sequence>
<evidence type="ECO:0000313" key="3">
    <source>
        <dbReference type="EMBL" id="KAG0485879.1"/>
    </source>
</evidence>
<keyword evidence="4" id="KW-1185">Reference proteome</keyword>
<keyword evidence="2" id="KW-1133">Transmembrane helix</keyword>
<feature type="transmembrane region" description="Helical" evidence="2">
    <location>
        <begin position="67"/>
        <end position="85"/>
    </location>
</feature>
<feature type="region of interest" description="Disordered" evidence="1">
    <location>
        <begin position="213"/>
        <end position="237"/>
    </location>
</feature>
<reference evidence="3 4" key="1">
    <citation type="journal article" date="2020" name="Nat. Food">
        <title>A phased Vanilla planifolia genome enables genetic improvement of flavour and production.</title>
        <authorList>
            <person name="Hasing T."/>
            <person name="Tang H."/>
            <person name="Brym M."/>
            <person name="Khazi F."/>
            <person name="Huang T."/>
            <person name="Chambers A.H."/>
        </authorList>
    </citation>
    <scope>NUCLEOTIDE SEQUENCE [LARGE SCALE GENOMIC DNA]</scope>
    <source>
        <tissue evidence="3">Leaf</tissue>
    </source>
</reference>
<accession>A0A835RBJ2</accession>
<dbReference type="EMBL" id="JADCNL010000004">
    <property type="protein sequence ID" value="KAG0485879.1"/>
    <property type="molecule type" value="Genomic_DNA"/>
</dbReference>
<feature type="compositionally biased region" description="Basic and acidic residues" evidence="1">
    <location>
        <begin position="213"/>
        <end position="231"/>
    </location>
</feature>
<proteinExistence type="predicted"/>
<organism evidence="3 4">
    <name type="scientific">Vanilla planifolia</name>
    <name type="common">Vanilla</name>
    <dbReference type="NCBI Taxonomy" id="51239"/>
    <lineage>
        <taxon>Eukaryota</taxon>
        <taxon>Viridiplantae</taxon>
        <taxon>Streptophyta</taxon>
        <taxon>Embryophyta</taxon>
        <taxon>Tracheophyta</taxon>
        <taxon>Spermatophyta</taxon>
        <taxon>Magnoliopsida</taxon>
        <taxon>Liliopsida</taxon>
        <taxon>Asparagales</taxon>
        <taxon>Orchidaceae</taxon>
        <taxon>Vanilloideae</taxon>
        <taxon>Vanilleae</taxon>
        <taxon>Vanilla</taxon>
    </lineage>
</organism>
<feature type="transmembrane region" description="Helical" evidence="2">
    <location>
        <begin position="43"/>
        <end position="61"/>
    </location>
</feature>
<gene>
    <name evidence="3" type="ORF">HPP92_009958</name>
</gene>
<dbReference type="PANTHER" id="PTHR37198">
    <property type="entry name" value="NUCLEOLIN"/>
    <property type="match status" value="1"/>
</dbReference>
<keyword evidence="2" id="KW-0812">Transmembrane</keyword>
<dbReference type="OrthoDB" id="20273at2759"/>
<evidence type="ECO:0000256" key="1">
    <source>
        <dbReference type="SAM" id="MobiDB-lite"/>
    </source>
</evidence>
<evidence type="ECO:0000256" key="2">
    <source>
        <dbReference type="SAM" id="Phobius"/>
    </source>
</evidence>
<dbReference type="PANTHER" id="PTHR37198:SF1">
    <property type="entry name" value="NUCLEOLIN"/>
    <property type="match status" value="1"/>
</dbReference>
<protein>
    <submittedName>
        <fullName evidence="3">Uncharacterized protein</fullName>
    </submittedName>
</protein>
<dbReference type="Proteomes" id="UP000636800">
    <property type="component" value="Unassembled WGS sequence"/>
</dbReference>